<organism evidence="7 8">
    <name type="scientific">Marine Group III euryarchaeote CG-Bathy1</name>
    <dbReference type="NCBI Taxonomy" id="1889001"/>
    <lineage>
        <taxon>Archaea</taxon>
        <taxon>Methanobacteriati</taxon>
        <taxon>Thermoplasmatota</taxon>
        <taxon>Thermoplasmata</taxon>
        <taxon>Candidatus Thermoprofundales</taxon>
    </lineage>
</organism>
<comment type="caution">
    <text evidence="7">The sequence shown here is derived from an EMBL/GenBank/DDBJ whole genome shotgun (WGS) entry which is preliminary data.</text>
</comment>
<comment type="subcellular location">
    <subcellularLocation>
        <location evidence="1">Cell membrane</location>
        <topology evidence="1">Multi-pass membrane protein</topology>
    </subcellularLocation>
</comment>
<dbReference type="GO" id="GO:0005886">
    <property type="term" value="C:plasma membrane"/>
    <property type="evidence" value="ECO:0007669"/>
    <property type="project" value="UniProtKB-SubCell"/>
</dbReference>
<sequence>MDYDNLAGIAAICIMGAISPGPSLAVVVRNTVNGGRREGVLTSIGHGIGFGIYALIAVVGLSTLLTNEKAFEILQWSGAGLLIWLGIVMIRSEKKDEEEYKNSGRRGFVEGFMIAFLNPKILVFLTAVFSQFLWVDITREEQIIVGVMGGVIDGVWYVLVAIALAGTPMINGLKRNAIIVDRVIGTILLFVAISMILKAI</sequence>
<dbReference type="InterPro" id="IPR001123">
    <property type="entry name" value="LeuE-type"/>
</dbReference>
<feature type="transmembrane region" description="Helical" evidence="6">
    <location>
        <begin position="177"/>
        <end position="197"/>
    </location>
</feature>
<keyword evidence="5 6" id="KW-0472">Membrane</keyword>
<keyword evidence="2" id="KW-1003">Cell membrane</keyword>
<dbReference type="AlphaFoldDB" id="A0A1J5TUD7"/>
<dbReference type="GO" id="GO:0015171">
    <property type="term" value="F:amino acid transmembrane transporter activity"/>
    <property type="evidence" value="ECO:0007669"/>
    <property type="project" value="TreeGrafter"/>
</dbReference>
<keyword evidence="4 6" id="KW-1133">Transmembrane helix</keyword>
<evidence type="ECO:0000256" key="5">
    <source>
        <dbReference type="ARBA" id="ARBA00023136"/>
    </source>
</evidence>
<evidence type="ECO:0008006" key="9">
    <source>
        <dbReference type="Google" id="ProtNLM"/>
    </source>
</evidence>
<name>A0A1J5TUD7_9ARCH</name>
<accession>A0A1J5TUD7</accession>
<feature type="transmembrane region" description="Helical" evidence="6">
    <location>
        <begin position="6"/>
        <end position="28"/>
    </location>
</feature>
<proteinExistence type="predicted"/>
<dbReference type="Pfam" id="PF01810">
    <property type="entry name" value="LysE"/>
    <property type="match status" value="1"/>
</dbReference>
<evidence type="ECO:0000313" key="7">
    <source>
        <dbReference type="EMBL" id="OIR15702.1"/>
    </source>
</evidence>
<evidence type="ECO:0000256" key="2">
    <source>
        <dbReference type="ARBA" id="ARBA00022475"/>
    </source>
</evidence>
<feature type="transmembrane region" description="Helical" evidence="6">
    <location>
        <begin position="40"/>
        <end position="61"/>
    </location>
</feature>
<keyword evidence="3 6" id="KW-0812">Transmembrane</keyword>
<feature type="transmembrane region" description="Helical" evidence="6">
    <location>
        <begin position="143"/>
        <end position="165"/>
    </location>
</feature>
<dbReference type="PANTHER" id="PTHR30086">
    <property type="entry name" value="ARGININE EXPORTER PROTEIN ARGO"/>
    <property type="match status" value="1"/>
</dbReference>
<dbReference type="Proteomes" id="UP000183815">
    <property type="component" value="Unassembled WGS sequence"/>
</dbReference>
<feature type="transmembrane region" description="Helical" evidence="6">
    <location>
        <begin position="73"/>
        <end position="90"/>
    </location>
</feature>
<reference evidence="7 8" key="1">
    <citation type="submission" date="2016-08" db="EMBL/GenBank/DDBJ databases">
        <title>New Insights into Marine Group III Euryarchaeota, from dark to light.</title>
        <authorList>
            <person name="Haro-Moreno J.M."/>
            <person name="Rodriguez-Valera F."/>
            <person name="Lopez-Garcia P."/>
            <person name="Moreira D."/>
            <person name="Martin-Cuadrado A.B."/>
        </authorList>
    </citation>
    <scope>NUCLEOTIDE SEQUENCE [LARGE SCALE GENOMIC DNA]</scope>
    <source>
        <strain evidence="7">CG-Bathy1</strain>
    </source>
</reference>
<gene>
    <name evidence="7" type="ORF">BEU04_02050</name>
</gene>
<evidence type="ECO:0000256" key="3">
    <source>
        <dbReference type="ARBA" id="ARBA00022692"/>
    </source>
</evidence>
<protein>
    <recommendedName>
        <fullName evidence="9">Lysine transporter LysE</fullName>
    </recommendedName>
</protein>
<evidence type="ECO:0000256" key="6">
    <source>
        <dbReference type="SAM" id="Phobius"/>
    </source>
</evidence>
<dbReference type="EMBL" id="MIYU01000016">
    <property type="protein sequence ID" value="OIR15702.1"/>
    <property type="molecule type" value="Genomic_DNA"/>
</dbReference>
<evidence type="ECO:0000256" key="1">
    <source>
        <dbReference type="ARBA" id="ARBA00004651"/>
    </source>
</evidence>
<dbReference type="PANTHER" id="PTHR30086:SF16">
    <property type="entry name" value="AMINO ACID EFFLUX PERMEASE RHTB FAMILY"/>
    <property type="match status" value="1"/>
</dbReference>
<evidence type="ECO:0000256" key="4">
    <source>
        <dbReference type="ARBA" id="ARBA00022989"/>
    </source>
</evidence>
<feature type="transmembrane region" description="Helical" evidence="6">
    <location>
        <begin position="111"/>
        <end position="137"/>
    </location>
</feature>
<evidence type="ECO:0000313" key="8">
    <source>
        <dbReference type="Proteomes" id="UP000183815"/>
    </source>
</evidence>